<sequence length="67" mass="7433">MEMTQGSGRELKSIKNFNGSAEPKASDLNVFSSQTNSYNLALAGSTWRRRCGKKFAKSSSSKKQRDE</sequence>
<gene>
    <name evidence="2" type="ORF">NTEN_LOCUS6815</name>
</gene>
<name>A0A6H5GDD8_9HEMI</name>
<proteinExistence type="predicted"/>
<dbReference type="EMBL" id="CADCXU010010337">
    <property type="protein sequence ID" value="CAB0001028.1"/>
    <property type="molecule type" value="Genomic_DNA"/>
</dbReference>
<feature type="non-terminal residue" evidence="2">
    <location>
        <position position="67"/>
    </location>
</feature>
<reference evidence="2 3" key="1">
    <citation type="submission" date="2020-02" db="EMBL/GenBank/DDBJ databases">
        <authorList>
            <person name="Ferguson B K."/>
        </authorList>
    </citation>
    <scope>NUCLEOTIDE SEQUENCE [LARGE SCALE GENOMIC DNA]</scope>
</reference>
<organism evidence="2 3">
    <name type="scientific">Nesidiocoris tenuis</name>
    <dbReference type="NCBI Taxonomy" id="355587"/>
    <lineage>
        <taxon>Eukaryota</taxon>
        <taxon>Metazoa</taxon>
        <taxon>Ecdysozoa</taxon>
        <taxon>Arthropoda</taxon>
        <taxon>Hexapoda</taxon>
        <taxon>Insecta</taxon>
        <taxon>Pterygota</taxon>
        <taxon>Neoptera</taxon>
        <taxon>Paraneoptera</taxon>
        <taxon>Hemiptera</taxon>
        <taxon>Heteroptera</taxon>
        <taxon>Panheteroptera</taxon>
        <taxon>Cimicomorpha</taxon>
        <taxon>Miridae</taxon>
        <taxon>Dicyphina</taxon>
        <taxon>Nesidiocoris</taxon>
    </lineage>
</organism>
<accession>A0A6H5GDD8</accession>
<dbReference type="AlphaFoldDB" id="A0A6H5GDD8"/>
<evidence type="ECO:0000313" key="2">
    <source>
        <dbReference type="EMBL" id="CAB0001028.1"/>
    </source>
</evidence>
<dbReference type="Proteomes" id="UP000479000">
    <property type="component" value="Unassembled WGS sequence"/>
</dbReference>
<evidence type="ECO:0000313" key="3">
    <source>
        <dbReference type="Proteomes" id="UP000479000"/>
    </source>
</evidence>
<evidence type="ECO:0000256" key="1">
    <source>
        <dbReference type="SAM" id="MobiDB-lite"/>
    </source>
</evidence>
<keyword evidence="3" id="KW-1185">Reference proteome</keyword>
<feature type="region of interest" description="Disordered" evidence="1">
    <location>
        <begin position="1"/>
        <end position="29"/>
    </location>
</feature>
<protein>
    <submittedName>
        <fullName evidence="2">Uncharacterized protein</fullName>
    </submittedName>
</protein>